<reference evidence="1" key="1">
    <citation type="submission" date="2021-03" db="EMBL/GenBank/DDBJ databases">
        <authorList>
            <person name="Li Z."/>
            <person name="Yang C."/>
        </authorList>
    </citation>
    <scope>NUCLEOTIDE SEQUENCE</scope>
    <source>
        <strain evidence="1">Dzin_1.0</strain>
        <tissue evidence="1">Leaf</tissue>
    </source>
</reference>
<comment type="caution">
    <text evidence="1">The sequence shown here is derived from an EMBL/GenBank/DDBJ whole genome shotgun (WGS) entry which is preliminary data.</text>
</comment>
<keyword evidence="2" id="KW-1185">Reference proteome</keyword>
<dbReference type="Proteomes" id="UP001085076">
    <property type="component" value="Miscellaneous, Linkage group lg09"/>
</dbReference>
<dbReference type="EMBL" id="JAGGNH010000009">
    <property type="protein sequence ID" value="KAJ0963466.1"/>
    <property type="molecule type" value="Genomic_DNA"/>
</dbReference>
<evidence type="ECO:0000313" key="1">
    <source>
        <dbReference type="EMBL" id="KAJ0963466.1"/>
    </source>
</evidence>
<reference evidence="1" key="2">
    <citation type="journal article" date="2022" name="Hortic Res">
        <title>The genome of Dioscorea zingiberensis sheds light on the biosynthesis, origin and evolution of the medicinally important diosgenin saponins.</title>
        <authorList>
            <person name="Li Y."/>
            <person name="Tan C."/>
            <person name="Li Z."/>
            <person name="Guo J."/>
            <person name="Li S."/>
            <person name="Chen X."/>
            <person name="Wang C."/>
            <person name="Dai X."/>
            <person name="Yang H."/>
            <person name="Song W."/>
            <person name="Hou L."/>
            <person name="Xu J."/>
            <person name="Tong Z."/>
            <person name="Xu A."/>
            <person name="Yuan X."/>
            <person name="Wang W."/>
            <person name="Yang Q."/>
            <person name="Chen L."/>
            <person name="Sun Z."/>
            <person name="Wang K."/>
            <person name="Pan B."/>
            <person name="Chen J."/>
            <person name="Bao Y."/>
            <person name="Liu F."/>
            <person name="Qi X."/>
            <person name="Gang D.R."/>
            <person name="Wen J."/>
            <person name="Li J."/>
        </authorList>
    </citation>
    <scope>NUCLEOTIDE SEQUENCE</scope>
    <source>
        <strain evidence="1">Dzin_1.0</strain>
    </source>
</reference>
<sequence>MEMNWRSQNLLGIYRLDGSPATIFTKIKDYHPDSLTRLSDPQFIRSNEAEALRYLQDLMRIIDFTKNYGASIYELLHVWKRSIWAIGMAVRSFLITTSSSHDFVPNAPDLALRSSPKLIREYLNQCAHWIDELEYLVLRGRPSSHIVYTPRRIRCIPFIHWYATKVYHLYRKMELMKTDYLTAASFSALSLCGATSNSSSGSPSEFEASNQAFTSNPAAQETDDEVAVNIASLLEGLEI</sequence>
<accession>A0A9D5H4Z0</accession>
<protein>
    <submittedName>
        <fullName evidence="1">Uncharacterized protein</fullName>
    </submittedName>
</protein>
<gene>
    <name evidence="1" type="ORF">J5N97_028588</name>
</gene>
<proteinExistence type="predicted"/>
<dbReference type="OrthoDB" id="10557760at2759"/>
<name>A0A9D5H4Z0_9LILI</name>
<evidence type="ECO:0000313" key="2">
    <source>
        <dbReference type="Proteomes" id="UP001085076"/>
    </source>
</evidence>
<organism evidence="1 2">
    <name type="scientific">Dioscorea zingiberensis</name>
    <dbReference type="NCBI Taxonomy" id="325984"/>
    <lineage>
        <taxon>Eukaryota</taxon>
        <taxon>Viridiplantae</taxon>
        <taxon>Streptophyta</taxon>
        <taxon>Embryophyta</taxon>
        <taxon>Tracheophyta</taxon>
        <taxon>Spermatophyta</taxon>
        <taxon>Magnoliopsida</taxon>
        <taxon>Liliopsida</taxon>
        <taxon>Dioscoreales</taxon>
        <taxon>Dioscoreaceae</taxon>
        <taxon>Dioscorea</taxon>
    </lineage>
</organism>
<dbReference type="AlphaFoldDB" id="A0A9D5H4Z0"/>